<reference evidence="3" key="1">
    <citation type="submission" date="2016-11" db="UniProtKB">
        <authorList>
            <consortium name="WormBaseParasite"/>
        </authorList>
    </citation>
    <scope>IDENTIFICATION</scope>
</reference>
<evidence type="ECO:0000256" key="1">
    <source>
        <dbReference type="SAM" id="SignalP"/>
    </source>
</evidence>
<name>A0A1I7SZC5_9PELO</name>
<evidence type="ECO:0000313" key="3">
    <source>
        <dbReference type="WBParaSite" id="Csp11.Scaffold408.g970.t1"/>
    </source>
</evidence>
<dbReference type="Proteomes" id="UP000095282">
    <property type="component" value="Unplaced"/>
</dbReference>
<sequence>MILIDVVEALNFFSNRMMTSSILVLTSLALLTQTVTSQNVTIPNWTIHGPIKSIQGSYLLQSAKIDDHPPTLATIWQLGQKDFSLVAWPPKYCAAVHVYFIDAIFKGVMNFHIHPDMMKSELIKFYPPIGKVEVVSQTGTAQAMFNHRSSIHFKNQGKSKYKITLAKAHLDKAKKFEDPKTNGFEDVTLDLSNRLALVLTNSRFCFAHILKDESNGNYLRLLNTDTYEGTNKLPTVLTEYSQPDGFPSLFTPPVLGVPSTKSVDLLPVLQNPEFYPTAKMRQLPVCNGFTSGSRNPLKKAIGFISADSWTAGMMNINTQDNKKEEEFFINVGRQCSWLRVWISSTAKSMEKYSDSAEGMALSETIDLFFDQQIFVGPDSDEARPLSGNSTQISRISIKRHLNKGVANTPAANEPAIVQMTYGRGDGPSMTFIEYFHMPTFHPSDFKVHLIKAANCEANLVSSSEVVRTASANRANPNAIKFSRCSRVILKNQNNDDVHKE</sequence>
<keyword evidence="1" id="KW-0732">Signal</keyword>
<feature type="signal peptide" evidence="1">
    <location>
        <begin position="1"/>
        <end position="37"/>
    </location>
</feature>
<feature type="chain" id="PRO_5009306844" evidence="1">
    <location>
        <begin position="38"/>
        <end position="500"/>
    </location>
</feature>
<protein>
    <submittedName>
        <fullName evidence="3">Glyco_hydro_81 domain-containing protein</fullName>
    </submittedName>
</protein>
<evidence type="ECO:0000313" key="2">
    <source>
        <dbReference type="Proteomes" id="UP000095282"/>
    </source>
</evidence>
<accession>A0A1I7SZC5</accession>
<dbReference type="AlphaFoldDB" id="A0A1I7SZC5"/>
<proteinExistence type="predicted"/>
<keyword evidence="2" id="KW-1185">Reference proteome</keyword>
<dbReference type="WBParaSite" id="Csp11.Scaffold408.g970.t1">
    <property type="protein sequence ID" value="Csp11.Scaffold408.g970.t1"/>
    <property type="gene ID" value="Csp11.Scaffold408.g970"/>
</dbReference>
<organism evidence="2 3">
    <name type="scientific">Caenorhabditis tropicalis</name>
    <dbReference type="NCBI Taxonomy" id="1561998"/>
    <lineage>
        <taxon>Eukaryota</taxon>
        <taxon>Metazoa</taxon>
        <taxon>Ecdysozoa</taxon>
        <taxon>Nematoda</taxon>
        <taxon>Chromadorea</taxon>
        <taxon>Rhabditida</taxon>
        <taxon>Rhabditina</taxon>
        <taxon>Rhabditomorpha</taxon>
        <taxon>Rhabditoidea</taxon>
        <taxon>Rhabditidae</taxon>
        <taxon>Peloderinae</taxon>
        <taxon>Caenorhabditis</taxon>
    </lineage>
</organism>
<dbReference type="eggNOG" id="ENOG502SFGY">
    <property type="taxonomic scope" value="Eukaryota"/>
</dbReference>